<evidence type="ECO:0000256" key="1">
    <source>
        <dbReference type="ARBA" id="ARBA00004370"/>
    </source>
</evidence>
<reference evidence="14 15" key="1">
    <citation type="submission" date="2023-09" db="EMBL/GenBank/DDBJ databases">
        <title>Nesidiocoris tenuis whole genome shotgun sequence.</title>
        <authorList>
            <person name="Shibata T."/>
            <person name="Shimoda M."/>
            <person name="Kobayashi T."/>
            <person name="Uehara T."/>
        </authorList>
    </citation>
    <scope>NUCLEOTIDE SEQUENCE [LARGE SCALE GENOMIC DNA]</scope>
    <source>
        <strain evidence="14 15">Japan</strain>
    </source>
</reference>
<protein>
    <submittedName>
        <fullName evidence="14">Neuropathy target esterase sws</fullName>
    </submittedName>
</protein>
<keyword evidence="8 11" id="KW-0472">Membrane</keyword>
<feature type="domain" description="Cyclic nucleotide-binding" evidence="12">
    <location>
        <begin position="454"/>
        <end position="538"/>
    </location>
</feature>
<dbReference type="PANTHER" id="PTHR14226">
    <property type="entry name" value="NEUROPATHY TARGET ESTERASE/SWISS CHEESE D.MELANOGASTER"/>
    <property type="match status" value="1"/>
</dbReference>
<keyword evidence="3 11" id="KW-0812">Transmembrane</keyword>
<name>A0ABN7AKW4_9HEMI</name>
<feature type="domain" description="PNPLA" evidence="13">
    <location>
        <begin position="875"/>
        <end position="1041"/>
    </location>
</feature>
<evidence type="ECO:0000256" key="7">
    <source>
        <dbReference type="ARBA" id="ARBA00023098"/>
    </source>
</evidence>
<keyword evidence="6 11" id="KW-1133">Transmembrane helix</keyword>
<dbReference type="SUPFAM" id="SSF52151">
    <property type="entry name" value="FabD/lysophospholipase-like"/>
    <property type="match status" value="2"/>
</dbReference>
<feature type="domain" description="Cyclic nucleotide-binding" evidence="12">
    <location>
        <begin position="554"/>
        <end position="636"/>
    </location>
</feature>
<dbReference type="InterPro" id="IPR016035">
    <property type="entry name" value="Acyl_Trfase/lysoPLipase"/>
</dbReference>
<dbReference type="InterPro" id="IPR014710">
    <property type="entry name" value="RmlC-like_jellyroll"/>
</dbReference>
<feature type="region of interest" description="Disordered" evidence="10">
    <location>
        <begin position="1242"/>
        <end position="1271"/>
    </location>
</feature>
<dbReference type="PROSITE" id="PS50042">
    <property type="entry name" value="CNMP_BINDING_3"/>
    <property type="match status" value="3"/>
</dbReference>
<dbReference type="Pfam" id="PF00027">
    <property type="entry name" value="cNMP_binding"/>
    <property type="match status" value="3"/>
</dbReference>
<feature type="region of interest" description="Disordered" evidence="10">
    <location>
        <begin position="319"/>
        <end position="388"/>
    </location>
</feature>
<feature type="region of interest" description="Disordered" evidence="10">
    <location>
        <begin position="1287"/>
        <end position="1308"/>
    </location>
</feature>
<gene>
    <name evidence="14" type="ORF">NTJ_05668</name>
</gene>
<keyword evidence="5 9" id="KW-0442">Lipid degradation</keyword>
<feature type="short sequence motif" description="GXSXG" evidence="9">
    <location>
        <begin position="906"/>
        <end position="910"/>
    </location>
</feature>
<dbReference type="InterPro" id="IPR002641">
    <property type="entry name" value="PNPLA_dom"/>
</dbReference>
<dbReference type="InterPro" id="IPR000595">
    <property type="entry name" value="cNMP-bd_dom"/>
</dbReference>
<evidence type="ECO:0000256" key="6">
    <source>
        <dbReference type="ARBA" id="ARBA00022989"/>
    </source>
</evidence>
<dbReference type="InterPro" id="IPR050301">
    <property type="entry name" value="NTE"/>
</dbReference>
<evidence type="ECO:0000256" key="3">
    <source>
        <dbReference type="ARBA" id="ARBA00022692"/>
    </source>
</evidence>
<dbReference type="SMART" id="SM00100">
    <property type="entry name" value="cNMP"/>
    <property type="match status" value="2"/>
</dbReference>
<dbReference type="CDD" id="cd07225">
    <property type="entry name" value="Pat_PNPLA6_PNPLA7"/>
    <property type="match status" value="1"/>
</dbReference>
<feature type="short sequence motif" description="DGA/G" evidence="9">
    <location>
        <begin position="1028"/>
        <end position="1030"/>
    </location>
</feature>
<dbReference type="PROSITE" id="PS51635">
    <property type="entry name" value="PNPLA"/>
    <property type="match status" value="1"/>
</dbReference>
<evidence type="ECO:0000313" key="14">
    <source>
        <dbReference type="EMBL" id="BES92859.1"/>
    </source>
</evidence>
<proteinExistence type="inferred from homology"/>
<feature type="compositionally biased region" description="Basic and acidic residues" evidence="10">
    <location>
        <begin position="334"/>
        <end position="345"/>
    </location>
</feature>
<dbReference type="CDD" id="cd00038">
    <property type="entry name" value="CAP_ED"/>
    <property type="match status" value="3"/>
</dbReference>
<accession>A0ABN7AKW4</accession>
<evidence type="ECO:0000256" key="2">
    <source>
        <dbReference type="ARBA" id="ARBA00006636"/>
    </source>
</evidence>
<evidence type="ECO:0000259" key="12">
    <source>
        <dbReference type="PROSITE" id="PS50042"/>
    </source>
</evidence>
<dbReference type="Gene3D" id="3.40.1090.10">
    <property type="entry name" value="Cytosolic phospholipase A2 catalytic domain"/>
    <property type="match status" value="2"/>
</dbReference>
<organism evidence="14 15">
    <name type="scientific">Nesidiocoris tenuis</name>
    <dbReference type="NCBI Taxonomy" id="355587"/>
    <lineage>
        <taxon>Eukaryota</taxon>
        <taxon>Metazoa</taxon>
        <taxon>Ecdysozoa</taxon>
        <taxon>Arthropoda</taxon>
        <taxon>Hexapoda</taxon>
        <taxon>Insecta</taxon>
        <taxon>Pterygota</taxon>
        <taxon>Neoptera</taxon>
        <taxon>Paraneoptera</taxon>
        <taxon>Hemiptera</taxon>
        <taxon>Heteroptera</taxon>
        <taxon>Panheteroptera</taxon>
        <taxon>Cimicomorpha</taxon>
        <taxon>Miridae</taxon>
        <taxon>Dicyphina</taxon>
        <taxon>Nesidiocoris</taxon>
    </lineage>
</organism>
<evidence type="ECO:0000256" key="4">
    <source>
        <dbReference type="ARBA" id="ARBA00022801"/>
    </source>
</evidence>
<feature type="transmembrane region" description="Helical" evidence="11">
    <location>
        <begin position="40"/>
        <end position="59"/>
    </location>
</feature>
<keyword evidence="4 9" id="KW-0378">Hydrolase</keyword>
<evidence type="ECO:0000256" key="5">
    <source>
        <dbReference type="ARBA" id="ARBA00022963"/>
    </source>
</evidence>
<feature type="active site" description="Nucleophile" evidence="9">
    <location>
        <position position="908"/>
    </location>
</feature>
<dbReference type="InterPro" id="IPR056556">
    <property type="entry name" value="NTE1_P-loop_dom"/>
</dbReference>
<feature type="short sequence motif" description="GXGXXG" evidence="9">
    <location>
        <begin position="879"/>
        <end position="884"/>
    </location>
</feature>
<dbReference type="InterPro" id="IPR018490">
    <property type="entry name" value="cNMP-bd_dom_sf"/>
</dbReference>
<dbReference type="Gene3D" id="2.60.120.10">
    <property type="entry name" value="Jelly Rolls"/>
    <property type="match status" value="3"/>
</dbReference>
<evidence type="ECO:0000256" key="10">
    <source>
        <dbReference type="SAM" id="MobiDB-lite"/>
    </source>
</evidence>
<dbReference type="SUPFAM" id="SSF51206">
    <property type="entry name" value="cAMP-binding domain-like"/>
    <property type="match status" value="3"/>
</dbReference>
<dbReference type="Proteomes" id="UP001307889">
    <property type="component" value="Chromosome 4"/>
</dbReference>
<evidence type="ECO:0000259" key="13">
    <source>
        <dbReference type="PROSITE" id="PS51635"/>
    </source>
</evidence>
<comment type="subcellular location">
    <subcellularLocation>
        <location evidence="1">Membrane</location>
    </subcellularLocation>
</comment>
<keyword evidence="7 9" id="KW-0443">Lipid metabolism</keyword>
<feature type="compositionally biased region" description="Acidic residues" evidence="10">
    <location>
        <begin position="1294"/>
        <end position="1308"/>
    </location>
</feature>
<evidence type="ECO:0000313" key="15">
    <source>
        <dbReference type="Proteomes" id="UP001307889"/>
    </source>
</evidence>
<feature type="active site" description="Proton acceptor" evidence="9">
    <location>
        <position position="1028"/>
    </location>
</feature>
<sequence length="1308" mass="146979">MELLQRFYDAHLGIVSWLTEKWFIVFGGPDLEGETQIKELILLFAFLCLAVCFLGILTFRKWKHRVLPEVKKLVGAGPKGPRFRKRDKVIFYGRKMLRKMKSISGQVKQGKKRKLMLKLANRILRLKKDAERAPELKTLEPPAEYLQEDLKDDQNIPPDAFYMLQSIRVFGHFEKPIFLKLCKHTEILTLSAGTYLFKIGEPDENVYVVQNGKVNVFINSSDGSTLSLKIVKPGDSVTSLLSFTDVLTGHPHPYRTVSARALEDSTVVRLPMAAFQEVFQEYPDSFIRVMQVIMVRLQRVTFTALHQYLGLTAELVKPGKEKDRKKPNLGSPTKAKEPTLLKDESNSVIISPTDEEADLSGQPQARKSRSAFELKAPPDPMVDEARGQRGSAARRSLENMSDEDLVKVAIDAFVRELGLENDHVFAEDRDKLEIKQVPAGTYLMKEESNKDVALVYLLSGTLSVSQRMPDVNDEVHMFTAHPGEIVGGLAVLTGEPSFYSIRAKHQATIALLSKSTVYNILREQPKVVLHIAHTVVRRLSPFVRQVDFALDWVFLESGRAVYRQGDESDCTYIVLSGRLRSVITHSSGKKELVNEYGKGDLVGIVEMVTQTPRSTTVIAVRDSELAKLPEGLFNAIKLRFPVVVTRLINLLGHRILGSWQNPSVGRVDNRPTHNNFSTVAIVPVSDDVPLTAFTYELYHCLSAIGPTLRLTSELVRKALGNSVMEPSQEYRLTSWLAQQEDQHNISLYQCDHSFTAWTQRCLRQADCLLIVGLGYKEPSIGKIEQEIERLGIRTLKELVLLHKEDCEQPSNTLEWLNMRQWITRHHHLLCNKRMFARRSLFRVNELYAKVLETESNIHSDFSRLARWLTGMSIGLVLGGGGAKGASHVGMIKAIEEAGIPIDMVGGVSIGAFIGGLWCMHRDTTAVTQKAREWVKKINRWWALLFDLTYPVTSMFTGRAFNGTLQNAFGNVRIEDLWVPYFTLSTDISASAMRIHRHGVMWRYIRASMSLSGYLPPVCDPVDGHLLLDGGYVNNLPGPLWIYCRASMSIAGVLPPLCDPTDGHLLLDGCYINNVPADIMRNLGARHVLAIDVGSTDDVDLTNYGDSLSGWWVLWKRFNPFTSPVKVPNLPDIQSRLAYVSCVRQLEEVKQSDYCEYIRPPIDKYRTLQFSSFDEIKEVGYTYGKAYLTALMKEGPPIFLKRPSGSGPSANSDSTVSPPQLTGYKFTDLAQMVCKVNPMDRRIVDDSSSSSADESEADEEAREVGYASEPSAHFLKTPNTVLLRRRAGSLSLSEPEIETESEIDESVKK</sequence>
<comment type="similarity">
    <text evidence="2">Belongs to the NTE family.</text>
</comment>
<dbReference type="Pfam" id="PF24179">
    <property type="entry name" value="NTE_Ploop"/>
    <property type="match status" value="1"/>
</dbReference>
<feature type="domain" description="Cyclic nucleotide-binding" evidence="12">
    <location>
        <begin position="169"/>
        <end position="279"/>
    </location>
</feature>
<evidence type="ECO:0000256" key="8">
    <source>
        <dbReference type="ARBA" id="ARBA00023136"/>
    </source>
</evidence>
<keyword evidence="15" id="KW-1185">Reference proteome</keyword>
<dbReference type="PANTHER" id="PTHR14226:SF29">
    <property type="entry name" value="NEUROPATHY TARGET ESTERASE SWS"/>
    <property type="match status" value="1"/>
</dbReference>
<dbReference type="EMBL" id="AP028912">
    <property type="protein sequence ID" value="BES92859.1"/>
    <property type="molecule type" value="Genomic_DNA"/>
</dbReference>
<dbReference type="Pfam" id="PF01734">
    <property type="entry name" value="Patatin"/>
    <property type="match status" value="1"/>
</dbReference>
<evidence type="ECO:0000256" key="9">
    <source>
        <dbReference type="PROSITE-ProRule" id="PRU01161"/>
    </source>
</evidence>
<evidence type="ECO:0000256" key="11">
    <source>
        <dbReference type="SAM" id="Phobius"/>
    </source>
</evidence>